<dbReference type="PANTHER" id="PTHR20856">
    <property type="entry name" value="DNA-DIRECTED RNA POLYMERASE I SUBUNIT 2"/>
    <property type="match status" value="1"/>
</dbReference>
<dbReference type="Gene3D" id="2.30.150.10">
    <property type="entry name" value="DNA-directed RNA polymerase, beta subunit, external 1 domain"/>
    <property type="match status" value="1"/>
</dbReference>
<dbReference type="Gene3D" id="2.40.270.10">
    <property type="entry name" value="DNA-directed RNA polymerase, subunit 2, domain 6"/>
    <property type="match status" value="1"/>
</dbReference>
<sequence>MAQALNVQAGKALTFTGRKRIRKFFGHIREVAEMPNLIEVQKASYDQFLLVDEPEGGRPDEGLQSVFKSVFPISDFAGTSLLEFVRYEFEAPKYDVDECRQRGMTYAAPLKVTLRLIVFDVDEDTGAKSVKDIKEQDVYMGDMPLMTDNGTFIVNGTERVIVSQMHRSPGVFFDHDRGKTHSSGKLLFAGRIIPYRGSWLDIEFDAKDIVHARIDRRRKIPVTSLLMALGLDGEEILNTFYNRVVYLRDGDGWRMPFDAKRMRGLKATIDMIDADTGELVIEAGRKLTARTARQLADKGLKAIKISDDNLYGQYLAEDVVNYQTGEIYAEAGDELGEKSLAALIAAGFDEIPVLDIDHINIGAYIRNTLAVDKNETREDALFDIYRVMRPGEPPTPETAEAMFHSLFFDSERYDLSAVGRVKMNMRLDLDCPDTVRVLRKEDVLAVIKTLVDLRDGRGEIDDIDNLGNRRVRSVGELMENQYRVGLLRMERAIKERMSSVEIDTVMPQDLINAKPAAAAVREFFGSSQLSQFMDQNNPLSEVTHKRRLSALGPGGLTRERAGFEVRDVHPTHYGRICPIETPEGPNIGLINSLATFARVNKYGFIEAPYRRVIDGKVTNEVIYLSAMEETKHYVAQANAVTDEDGRLTEDLIVCRHAGENVLATSDRVDYMDVSPKQLVSVAASLIPFLENDDANRALMGSNMQRQAVPLVRAEAPFVGTGMEAVVARDSGAAIAARRAGVIDQVDATRIVIRATADLETRQSGVDIYSLQKFQRSNQNTCINQRPLVRVGDVVAKGDIIADGPSTDLGDLALGRNVLVAFMPWNGYNFEDSILLSERIVSDDVFTSIHIEEFEVMARDTKLGPEEITRDIPNVSEEALKNLDEAGIVYIGAEVNAGDILVGKITPKGESPMTPEEKLLRAIFGEKASDVRDTSLRVPPGVQGTIVEVRVFNRHGVEKDERAMAIEREEIERLAKDRDDEQAILDRNVYGRLIEMLDGKVAVAGPKGFKKDTVIAREAMQDISRSQWWQFAVADDQLMTQIEGLRASYDESRKRLEQRFIDKVEKLQRGDELPPGVMKMVKVFIAVKRKIQPGDKMAGRHGNKGVVSKIVPCEDMPFLEDGTHVDIVLNPLGVPSRMNVGQILETHLGWACAGLGKKIGRLVDAYREEGGDGSELRAALVELYNDGREPIADYEVESLAALGDQLRKGVPIATPVFDGAREPDIVEMLEKAGLDRSGQVTLYDGRTGEQFDRPVTVGYIYMLKLHHLVDEKIHARSIGPYSLVTQQPLGGKAQFGGQRFGEMEVWALEAYGAAYTLQEMLTVKSDDVAGRTKVYEAIVRGDDTFEAGIPESFNVLVKEMRSLGLNVDLVDGKKAANEGGEPQADAAE</sequence>
<keyword evidence="3 8" id="KW-0240">DNA-directed RNA polymerase</keyword>
<dbReference type="Gene3D" id="2.40.50.100">
    <property type="match status" value="1"/>
</dbReference>
<dbReference type="NCBIfam" id="NF001616">
    <property type="entry name" value="PRK00405.1"/>
    <property type="match status" value="1"/>
</dbReference>
<organism evidence="17 18">
    <name type="scientific">Segnochrobactrum spirostomi</name>
    <dbReference type="NCBI Taxonomy" id="2608987"/>
    <lineage>
        <taxon>Bacteria</taxon>
        <taxon>Pseudomonadati</taxon>
        <taxon>Pseudomonadota</taxon>
        <taxon>Alphaproteobacteria</taxon>
        <taxon>Hyphomicrobiales</taxon>
        <taxon>Segnochrobactraceae</taxon>
        <taxon>Segnochrobactrum</taxon>
    </lineage>
</organism>
<comment type="catalytic activity">
    <reaction evidence="7 8 10">
        <text>RNA(n) + a ribonucleoside 5'-triphosphate = RNA(n+1) + diphosphate</text>
        <dbReference type="Rhea" id="RHEA:21248"/>
        <dbReference type="Rhea" id="RHEA-COMP:14527"/>
        <dbReference type="Rhea" id="RHEA-COMP:17342"/>
        <dbReference type="ChEBI" id="CHEBI:33019"/>
        <dbReference type="ChEBI" id="CHEBI:61557"/>
        <dbReference type="ChEBI" id="CHEBI:140395"/>
        <dbReference type="EC" id="2.7.7.6"/>
    </reaction>
</comment>
<dbReference type="Gene3D" id="3.90.1800.10">
    <property type="entry name" value="RNA polymerase alpha subunit dimerisation domain"/>
    <property type="match status" value="1"/>
</dbReference>
<evidence type="ECO:0000256" key="3">
    <source>
        <dbReference type="ARBA" id="ARBA00022478"/>
    </source>
</evidence>
<comment type="function">
    <text evidence="8 10">DNA-dependent RNA polymerase catalyzes the transcription of DNA into RNA using the four ribonucleoside triphosphates as substrates.</text>
</comment>
<dbReference type="HAMAP" id="MF_01321">
    <property type="entry name" value="RNApol_bact_RpoB"/>
    <property type="match status" value="1"/>
</dbReference>
<evidence type="ECO:0000259" key="14">
    <source>
        <dbReference type="Pfam" id="PF04563"/>
    </source>
</evidence>
<dbReference type="RefSeq" id="WP_153482909.1">
    <property type="nucleotide sequence ID" value="NZ_VWNA01000001.1"/>
</dbReference>
<dbReference type="InterPro" id="IPR007644">
    <property type="entry name" value="RNA_pol_bsu_protrusion"/>
</dbReference>
<keyword evidence="4 8" id="KW-0808">Transferase</keyword>
<evidence type="ECO:0000256" key="10">
    <source>
        <dbReference type="RuleBase" id="RU363031"/>
    </source>
</evidence>
<dbReference type="InterPro" id="IPR007121">
    <property type="entry name" value="RNA_pol_bsu_CS"/>
</dbReference>
<dbReference type="InterPro" id="IPR010243">
    <property type="entry name" value="RNA_pol_bsu_bac"/>
</dbReference>
<feature type="domain" description="RNA polymerase Rpb2" evidence="15">
    <location>
        <begin position="531"/>
        <end position="599"/>
    </location>
</feature>
<protein>
    <recommendedName>
        <fullName evidence="8 10">DNA-directed RNA polymerase subunit beta</fullName>
        <shortName evidence="8">RNAP subunit beta</shortName>
        <ecNumber evidence="8 10">2.7.7.6</ecNumber>
    </recommendedName>
    <alternativeName>
        <fullName evidence="8">RNA polymerase subunit beta</fullName>
    </alternativeName>
    <alternativeName>
        <fullName evidence="8">Transcriptase subunit beta</fullName>
    </alternativeName>
</protein>
<dbReference type="InterPro" id="IPR007642">
    <property type="entry name" value="RNA_pol_Rpb2_2"/>
</dbReference>
<dbReference type="Pfam" id="PF04560">
    <property type="entry name" value="RNA_pol_Rpb2_7"/>
    <property type="match status" value="1"/>
</dbReference>
<keyword evidence="5 8" id="KW-0548">Nucleotidyltransferase</keyword>
<evidence type="ECO:0000256" key="2">
    <source>
        <dbReference type="ARBA" id="ARBA00009839"/>
    </source>
</evidence>
<dbReference type="CDD" id="cd00653">
    <property type="entry name" value="RNA_pol_B_RPB2"/>
    <property type="match status" value="1"/>
</dbReference>
<dbReference type="GO" id="GO:0032549">
    <property type="term" value="F:ribonucleoside binding"/>
    <property type="evidence" value="ECO:0007669"/>
    <property type="project" value="InterPro"/>
</dbReference>
<comment type="similarity">
    <text evidence="2">In the C-terminal section; belongs to the RNA polymerase beta' chain family.</text>
</comment>
<proteinExistence type="inferred from homology"/>
<reference evidence="17 18" key="1">
    <citation type="submission" date="2019-09" db="EMBL/GenBank/DDBJ databases">
        <title>Segnochrobactrum spirostomi gen. nov., sp. nov., isolated from the ciliate Spirostomum cf. yagiui and description of a novel family, Segnochrobactraceae fam. nov. within the order Rhizobiales of the class Alphaproteobacteria.</title>
        <authorList>
            <person name="Akter S."/>
            <person name="Shazib S.U.A."/>
            <person name="Shin M.K."/>
        </authorList>
    </citation>
    <scope>NUCLEOTIDE SEQUENCE [LARGE SCALE GENOMIC DNA]</scope>
    <source>
        <strain evidence="17 18">Sp-1</strain>
    </source>
</reference>
<feature type="domain" description="RNA polymerase Rpb2" evidence="12">
    <location>
        <begin position="1295"/>
        <end position="1369"/>
    </location>
</feature>
<evidence type="ECO:0000256" key="1">
    <source>
        <dbReference type="ARBA" id="ARBA00007616"/>
    </source>
</evidence>
<evidence type="ECO:0000256" key="4">
    <source>
        <dbReference type="ARBA" id="ARBA00022679"/>
    </source>
</evidence>
<feature type="domain" description="DNA-directed RNA polymerase beta subunit external 1" evidence="16">
    <location>
        <begin position="609"/>
        <end position="674"/>
    </location>
</feature>
<evidence type="ECO:0000256" key="6">
    <source>
        <dbReference type="ARBA" id="ARBA00023163"/>
    </source>
</evidence>
<dbReference type="InterPro" id="IPR019462">
    <property type="entry name" value="DNA-dir_RNA_pol_bsu_external_1"/>
</dbReference>
<dbReference type="Pfam" id="PF04563">
    <property type="entry name" value="RNA_pol_Rpb2_1"/>
    <property type="match status" value="1"/>
</dbReference>
<evidence type="ECO:0000256" key="5">
    <source>
        <dbReference type="ARBA" id="ARBA00022695"/>
    </source>
</evidence>
<dbReference type="Pfam" id="PF10385">
    <property type="entry name" value="RNA_pol_Rpb2_45"/>
    <property type="match status" value="1"/>
</dbReference>
<dbReference type="GO" id="GO:0000428">
    <property type="term" value="C:DNA-directed RNA polymerase complex"/>
    <property type="evidence" value="ECO:0007669"/>
    <property type="project" value="UniProtKB-KW"/>
</dbReference>
<evidence type="ECO:0000259" key="16">
    <source>
        <dbReference type="Pfam" id="PF10385"/>
    </source>
</evidence>
<dbReference type="EC" id="2.7.7.6" evidence="8 10"/>
<evidence type="ECO:0000256" key="8">
    <source>
        <dbReference type="HAMAP-Rule" id="MF_01321"/>
    </source>
</evidence>
<dbReference type="InterPro" id="IPR007120">
    <property type="entry name" value="DNA-dir_RNAP_su2_dom"/>
</dbReference>
<dbReference type="InterPro" id="IPR037033">
    <property type="entry name" value="DNA-dir_RNAP_su2_hyb_sf"/>
</dbReference>
<accession>A0A6A7Y4Q6</accession>
<dbReference type="InterPro" id="IPR007641">
    <property type="entry name" value="RNA_pol_Rpb2_7"/>
</dbReference>
<dbReference type="InterPro" id="IPR037034">
    <property type="entry name" value="RNA_pol_Rpb2_2_sf"/>
</dbReference>
<dbReference type="NCBIfam" id="TIGR02013">
    <property type="entry name" value="rpoB"/>
    <property type="match status" value="1"/>
</dbReference>
<dbReference type="Gene3D" id="3.90.1100.10">
    <property type="match status" value="2"/>
</dbReference>
<dbReference type="Pfam" id="PF00562">
    <property type="entry name" value="RNA_pol_Rpb2_6"/>
    <property type="match status" value="1"/>
</dbReference>
<evidence type="ECO:0000259" key="11">
    <source>
        <dbReference type="Pfam" id="PF00562"/>
    </source>
</evidence>
<feature type="domain" description="RNA polymerase beta subunit protrusion" evidence="14">
    <location>
        <begin position="37"/>
        <end position="515"/>
    </location>
</feature>
<gene>
    <name evidence="8 17" type="primary">rpoB</name>
    <name evidence="17" type="ORF">F0357_13975</name>
</gene>
<evidence type="ECO:0000256" key="7">
    <source>
        <dbReference type="ARBA" id="ARBA00048552"/>
    </source>
</evidence>
<dbReference type="PROSITE" id="PS01166">
    <property type="entry name" value="RNA_POL_BETA"/>
    <property type="match status" value="1"/>
</dbReference>
<feature type="domain" description="RNA polymerase Rpb2" evidence="13">
    <location>
        <begin position="368"/>
        <end position="472"/>
    </location>
</feature>
<comment type="caution">
    <text evidence="17">The sequence shown here is derived from an EMBL/GenBank/DDBJ whole genome shotgun (WGS) entry which is preliminary data.</text>
</comment>
<dbReference type="Pfam" id="PF04565">
    <property type="entry name" value="RNA_pol_Rpb2_3"/>
    <property type="match status" value="1"/>
</dbReference>
<dbReference type="FunFam" id="2.40.50.100:FF:000006">
    <property type="entry name" value="DNA-directed RNA polymerase subunit beta"/>
    <property type="match status" value="1"/>
</dbReference>
<keyword evidence="18" id="KW-1185">Reference proteome</keyword>
<dbReference type="FunFam" id="3.90.1800.10:FF:000001">
    <property type="entry name" value="DNA-directed RNA polymerase subunit beta"/>
    <property type="match status" value="1"/>
</dbReference>
<dbReference type="GO" id="GO:0003899">
    <property type="term" value="F:DNA-directed RNA polymerase activity"/>
    <property type="evidence" value="ECO:0007669"/>
    <property type="project" value="UniProtKB-UniRule"/>
</dbReference>
<comment type="similarity">
    <text evidence="1">In the N-terminal section; belongs to the RNA polymerase beta chain family.</text>
</comment>
<comment type="subunit">
    <text evidence="8 10">The RNAP catalytic core consists of 2 alpha, 1 beta, 1 beta' and 1 omega subunit. When a sigma factor is associated with the core the holoenzyme is formed, which can initiate transcription.</text>
</comment>
<dbReference type="GO" id="GO:0006351">
    <property type="term" value="P:DNA-templated transcription"/>
    <property type="evidence" value="ECO:0007669"/>
    <property type="project" value="UniProtKB-UniRule"/>
</dbReference>
<keyword evidence="6 8" id="KW-0804">Transcription</keyword>
<name>A0A6A7Y4Q6_9HYPH</name>
<dbReference type="GO" id="GO:0003677">
    <property type="term" value="F:DNA binding"/>
    <property type="evidence" value="ECO:0007669"/>
    <property type="project" value="UniProtKB-UniRule"/>
</dbReference>
<feature type="domain" description="RNA polymerase Rpb2" evidence="13">
    <location>
        <begin position="187"/>
        <end position="239"/>
    </location>
</feature>
<dbReference type="InterPro" id="IPR042107">
    <property type="entry name" value="DNA-dir_RNA_pol_bsu_ext_1_sf"/>
</dbReference>
<comment type="similarity">
    <text evidence="8 9">Belongs to the RNA polymerase beta chain family.</text>
</comment>
<dbReference type="Pfam" id="PF04561">
    <property type="entry name" value="RNA_pol_Rpb2_2"/>
    <property type="match status" value="2"/>
</dbReference>
<dbReference type="EMBL" id="VWNA01000001">
    <property type="protein sequence ID" value="MQT13726.1"/>
    <property type="molecule type" value="Genomic_DNA"/>
</dbReference>
<dbReference type="InterPro" id="IPR014724">
    <property type="entry name" value="RNA_pol_RPB2_OB-fold"/>
</dbReference>
<dbReference type="InterPro" id="IPR007645">
    <property type="entry name" value="RNA_pol_Rpb2_3"/>
</dbReference>
<dbReference type="Gene3D" id="2.40.50.150">
    <property type="match status" value="1"/>
</dbReference>
<feature type="domain" description="DNA-directed RNA polymerase subunit 2 hybrid-binding" evidence="11">
    <location>
        <begin position="736"/>
        <end position="1293"/>
    </location>
</feature>
<evidence type="ECO:0000259" key="15">
    <source>
        <dbReference type="Pfam" id="PF04565"/>
    </source>
</evidence>
<evidence type="ECO:0000313" key="17">
    <source>
        <dbReference type="EMBL" id="MQT13726.1"/>
    </source>
</evidence>
<dbReference type="SUPFAM" id="SSF64484">
    <property type="entry name" value="beta and beta-prime subunits of DNA dependent RNA-polymerase"/>
    <property type="match status" value="1"/>
</dbReference>
<dbReference type="Gene3D" id="3.90.1110.10">
    <property type="entry name" value="RNA polymerase Rpb2, domain 2"/>
    <property type="match status" value="1"/>
</dbReference>
<evidence type="ECO:0000259" key="13">
    <source>
        <dbReference type="Pfam" id="PF04561"/>
    </source>
</evidence>
<evidence type="ECO:0000256" key="9">
    <source>
        <dbReference type="RuleBase" id="RU000434"/>
    </source>
</evidence>
<evidence type="ECO:0000313" key="18">
    <source>
        <dbReference type="Proteomes" id="UP000332515"/>
    </source>
</evidence>
<dbReference type="InterPro" id="IPR015712">
    <property type="entry name" value="DNA-dir_RNA_pol_su2"/>
</dbReference>
<dbReference type="Proteomes" id="UP000332515">
    <property type="component" value="Unassembled WGS sequence"/>
</dbReference>
<evidence type="ECO:0000259" key="12">
    <source>
        <dbReference type="Pfam" id="PF04560"/>
    </source>
</evidence>